<evidence type="ECO:0000259" key="3">
    <source>
        <dbReference type="Pfam" id="PF19278"/>
    </source>
</evidence>
<gene>
    <name evidence="4" type="ORF">RUMHYD_02400</name>
</gene>
<evidence type="ECO:0000259" key="1">
    <source>
        <dbReference type="Pfam" id="PF01968"/>
    </source>
</evidence>
<dbReference type="Pfam" id="PF19278">
    <property type="entry name" value="Hydant_A_C"/>
    <property type="match status" value="1"/>
</dbReference>
<dbReference type="PANTHER" id="PTHR11365">
    <property type="entry name" value="5-OXOPROLINASE RELATED"/>
    <property type="match status" value="1"/>
</dbReference>
<feature type="domain" description="Acetophenone carboxylase-like C-terminal" evidence="3">
    <location>
        <begin position="500"/>
        <end position="673"/>
    </location>
</feature>
<dbReference type="PATRIC" id="fig|476272.21.peg.1834"/>
<keyword evidence="5" id="KW-1185">Reference proteome</keyword>
<comment type="caution">
    <text evidence="4">The sequence shown here is derived from an EMBL/GenBank/DDBJ whole genome shotgun (WGS) entry which is preliminary data.</text>
</comment>
<evidence type="ECO:0008006" key="6">
    <source>
        <dbReference type="Google" id="ProtNLM"/>
    </source>
</evidence>
<evidence type="ECO:0000313" key="4">
    <source>
        <dbReference type="EMBL" id="EEG48683.1"/>
    </source>
</evidence>
<dbReference type="GO" id="GO:0017168">
    <property type="term" value="F:5-oxoprolinase (ATP-hydrolyzing) activity"/>
    <property type="evidence" value="ECO:0007669"/>
    <property type="project" value="TreeGrafter"/>
</dbReference>
<dbReference type="InterPro" id="IPR045079">
    <property type="entry name" value="Oxoprolinase-like"/>
</dbReference>
<reference evidence="4 5" key="1">
    <citation type="submission" date="2009-01" db="EMBL/GenBank/DDBJ databases">
        <authorList>
            <person name="Fulton L."/>
            <person name="Clifton S."/>
            <person name="Fulton B."/>
            <person name="Xu J."/>
            <person name="Minx P."/>
            <person name="Pepin K.H."/>
            <person name="Johnson M."/>
            <person name="Bhonagiri V."/>
            <person name="Nash W.E."/>
            <person name="Mardis E.R."/>
            <person name="Wilson R.K."/>
        </authorList>
    </citation>
    <scope>NUCLEOTIDE SEQUENCE [LARGE SCALE GENOMIC DNA]</scope>
    <source>
        <strain evidence="5">DSM 10507 / JCM 14656 / S5a33</strain>
    </source>
</reference>
<dbReference type="Proteomes" id="UP000003100">
    <property type="component" value="Unassembled WGS sequence"/>
</dbReference>
<accession>C0CNG1</accession>
<dbReference type="InterPro" id="IPR043129">
    <property type="entry name" value="ATPase_NBD"/>
</dbReference>
<dbReference type="RefSeq" id="WP_005949707.1">
    <property type="nucleotide sequence ID" value="NZ_CP136423.1"/>
</dbReference>
<dbReference type="eggNOG" id="COG0145">
    <property type="taxonomic scope" value="Bacteria"/>
</dbReference>
<proteinExistence type="predicted"/>
<dbReference type="AlphaFoldDB" id="C0CNG1"/>
<reference evidence="4 5" key="2">
    <citation type="submission" date="2009-02" db="EMBL/GenBank/DDBJ databases">
        <title>Draft genome sequence of Blautia hydrogenotrophica DSM 10507 (Ruminococcus hydrogenotrophicus DSM 10507).</title>
        <authorList>
            <person name="Sudarsanam P."/>
            <person name="Ley R."/>
            <person name="Guruge J."/>
            <person name="Turnbaugh P.J."/>
            <person name="Mahowald M."/>
            <person name="Liep D."/>
            <person name="Gordon J."/>
        </authorList>
    </citation>
    <scope>NUCLEOTIDE SEQUENCE [LARGE SCALE GENOMIC DNA]</scope>
    <source>
        <strain evidence="5">DSM 10507 / JCM 14656 / S5a33</strain>
    </source>
</reference>
<dbReference type="GO" id="GO:0005829">
    <property type="term" value="C:cytosol"/>
    <property type="evidence" value="ECO:0007669"/>
    <property type="project" value="TreeGrafter"/>
</dbReference>
<dbReference type="GO" id="GO:0006749">
    <property type="term" value="P:glutathione metabolic process"/>
    <property type="evidence" value="ECO:0007669"/>
    <property type="project" value="TreeGrafter"/>
</dbReference>
<feature type="domain" description="Hydantoinase A/oxoprolinase" evidence="1">
    <location>
        <begin position="198"/>
        <end position="488"/>
    </location>
</feature>
<sequence length="684" mass="76118">MNLRIATDIGGTFTDLVAVDEKGKTILGKSHTTPPNFEEGVIEVIKKSGITPKEITDFIHGTTTIINALTERKGAKTGLITTKGFRDVLELARCNRPDLFNMVFAKPRPFIPRYLRREVAERIAYDGKIVIPLEETDIEKAVEYFKEEGVEAVAVCFINSYANDVHERRTVEKVKELWPEIFVTSSIEVTKEWREYERTSTVALNSYVMPVASAYVNNLEGRLCEIGCDAKKYIMQSNGGTTTFEQAKQTPINMVESGPVAGVYGAAILGKAVGEENIIAFDVGGTTAKCSLIDQGEVKVTTEYRIERTERYAGYPIMAPVVDIVEIGNGGGSIAWIDEAGSLKVGPQSAGALPGPVAYGKGGEEPTTTDACLLTGRLSPKNFDNQVDMEHVAKVIQQKVGEHFQMNAEDAAMSILRVAESNMFNALKLISVRRGYDPRDFTMVAFGGGGPMHCAYLAKELNVRKVIVPVAAPVFSAWGMLMTDVRHDYIQTNIRRMNEVSAQELNRMWDSLIVQADEQFQREGVAKDHVVYHFIADMRYMGQEHTVKVNVPPLPWTQESKEEIIRCFHETHEHFYTYKLLETPTEIVNLHLVAYGRLDKPELAKIAPQMDSLENAFLEKRSVYFTEDGWMETPVYSREKLGSGVVFDGPVIIEEAAASTVVAKGQRLTVDIYGNLVIETEVQE</sequence>
<organism evidence="4 5">
    <name type="scientific">Blautia hydrogenotrophica (strain DSM 10507 / JCM 14656 / S5a33)</name>
    <name type="common">Ruminococcus hydrogenotrophicus</name>
    <dbReference type="NCBI Taxonomy" id="476272"/>
    <lineage>
        <taxon>Bacteria</taxon>
        <taxon>Bacillati</taxon>
        <taxon>Bacillota</taxon>
        <taxon>Clostridia</taxon>
        <taxon>Lachnospirales</taxon>
        <taxon>Lachnospiraceae</taxon>
        <taxon>Blautia</taxon>
    </lineage>
</organism>
<dbReference type="InterPro" id="IPR002821">
    <property type="entry name" value="Hydantoinase_A"/>
</dbReference>
<dbReference type="Pfam" id="PF01968">
    <property type="entry name" value="Hydantoinase_A"/>
    <property type="match status" value="1"/>
</dbReference>
<dbReference type="GeneID" id="86821115"/>
<dbReference type="EMBL" id="ACBZ01000127">
    <property type="protein sequence ID" value="EEG48683.1"/>
    <property type="molecule type" value="Genomic_DNA"/>
</dbReference>
<evidence type="ECO:0000259" key="2">
    <source>
        <dbReference type="Pfam" id="PF05378"/>
    </source>
</evidence>
<dbReference type="InterPro" id="IPR049517">
    <property type="entry name" value="ACX-like_C"/>
</dbReference>
<name>C0CNG1_BLAHS</name>
<protein>
    <recommendedName>
        <fullName evidence="6">Acetone carboxylase</fullName>
    </recommendedName>
</protein>
<dbReference type="InterPro" id="IPR008040">
    <property type="entry name" value="Hydant_A_N"/>
</dbReference>
<evidence type="ECO:0000313" key="5">
    <source>
        <dbReference type="Proteomes" id="UP000003100"/>
    </source>
</evidence>
<dbReference type="PANTHER" id="PTHR11365:SF23">
    <property type="entry name" value="HYPOTHETICAL 5-OXOPROLINASE (EUROFUNG)-RELATED"/>
    <property type="match status" value="1"/>
</dbReference>
<dbReference type="Pfam" id="PF05378">
    <property type="entry name" value="Hydant_A_N"/>
    <property type="match status" value="1"/>
</dbReference>
<dbReference type="HOGENOM" id="CLU_002157_1_2_9"/>
<feature type="domain" description="Hydantoinase/oxoprolinase N-terminal" evidence="2">
    <location>
        <begin position="4"/>
        <end position="176"/>
    </location>
</feature>
<dbReference type="SUPFAM" id="SSF53067">
    <property type="entry name" value="Actin-like ATPase domain"/>
    <property type="match status" value="1"/>
</dbReference>